<reference evidence="2 3" key="1">
    <citation type="submission" date="2010-02" db="EMBL/GenBank/DDBJ databases">
        <authorList>
            <person name="Weinstock G."/>
            <person name="Sodergren E."/>
            <person name="Clifton S."/>
            <person name="Fulton L."/>
            <person name="Fulton B."/>
            <person name="Courtney L."/>
            <person name="Fronick C."/>
            <person name="Harrison M."/>
            <person name="Strong C."/>
            <person name="Farmer C."/>
            <person name="Delahaunty K."/>
            <person name="Markovic C."/>
            <person name="Hall O."/>
            <person name="Minx P."/>
            <person name="Tomlinson C."/>
            <person name="Mitreva M."/>
            <person name="Nelson J."/>
            <person name="Hou S."/>
            <person name="Wollam A."/>
            <person name="Pepin K.H."/>
            <person name="Johnson M."/>
            <person name="Bhonagiri V."/>
            <person name="Zhang X."/>
            <person name="Suruliraj S."/>
            <person name="Warren W."/>
            <person name="Chinwalla A."/>
            <person name="Mardis E.R."/>
            <person name="Wilson R.K."/>
        </authorList>
    </citation>
    <scope>NUCLEOTIDE SEQUENCE [LARGE SCALE GENOMIC DNA]</scope>
    <source>
        <strain evidence="2 3">ATCC 23685</strain>
    </source>
</reference>
<name>D4F783_EDWTA</name>
<evidence type="ECO:0000313" key="2">
    <source>
        <dbReference type="EMBL" id="EFE22370.1"/>
    </source>
</evidence>
<keyword evidence="1" id="KW-0472">Membrane</keyword>
<keyword evidence="1" id="KW-0812">Transmembrane</keyword>
<organism evidence="2 3">
    <name type="scientific">Edwardsiella tarda ATCC 23685</name>
    <dbReference type="NCBI Taxonomy" id="500638"/>
    <lineage>
        <taxon>Bacteria</taxon>
        <taxon>Pseudomonadati</taxon>
        <taxon>Pseudomonadota</taxon>
        <taxon>Gammaproteobacteria</taxon>
        <taxon>Enterobacterales</taxon>
        <taxon>Hafniaceae</taxon>
        <taxon>Edwardsiella</taxon>
    </lineage>
</organism>
<sequence>MVHEPLVSQYRKLSCRNNKIVLDWILINTGRFIFIRDWRFVTNANIVFLSSKNSNLLCYYCYRFKITLIFPFIRFLSIGRTYCNAISIGCFDRRIINEYAYLANGMRNSDTPHLVNVPSSERLTLGVFAVGINISYPRISIPPACWLIPFLSFYCGVISQLVISCCVSTFYRISLCVCMKRIS</sequence>
<proteinExistence type="predicted"/>
<gene>
    <name evidence="2" type="ORF">EDWATA_02617</name>
</gene>
<comment type="caution">
    <text evidence="2">The sequence shown here is derived from an EMBL/GenBank/DDBJ whole genome shotgun (WGS) entry which is preliminary data.</text>
</comment>
<dbReference type="HOGENOM" id="CLU_1472992_0_0_6"/>
<accession>D4F783</accession>
<dbReference type="AlphaFoldDB" id="D4F783"/>
<evidence type="ECO:0000256" key="1">
    <source>
        <dbReference type="SAM" id="Phobius"/>
    </source>
</evidence>
<dbReference type="Proteomes" id="UP000003692">
    <property type="component" value="Unassembled WGS sequence"/>
</dbReference>
<evidence type="ECO:0000313" key="3">
    <source>
        <dbReference type="Proteomes" id="UP000003692"/>
    </source>
</evidence>
<feature type="transmembrane region" description="Helical" evidence="1">
    <location>
        <begin position="146"/>
        <end position="171"/>
    </location>
</feature>
<protein>
    <submittedName>
        <fullName evidence="2">Uncharacterized protein</fullName>
    </submittedName>
</protein>
<dbReference type="EMBL" id="ADGK01000225">
    <property type="protein sequence ID" value="EFE22370.1"/>
    <property type="molecule type" value="Genomic_DNA"/>
</dbReference>
<keyword evidence="1" id="KW-1133">Transmembrane helix</keyword>